<dbReference type="Proteomes" id="UP001630127">
    <property type="component" value="Unassembled WGS sequence"/>
</dbReference>
<dbReference type="AlphaFoldDB" id="A0ABD2Y4D2"/>
<feature type="compositionally biased region" description="Polar residues" evidence="1">
    <location>
        <begin position="92"/>
        <end position="104"/>
    </location>
</feature>
<evidence type="ECO:0000313" key="2">
    <source>
        <dbReference type="EMBL" id="KAL3501045.1"/>
    </source>
</evidence>
<sequence length="164" mass="18750">MFYRFLGSGSLDSHRNIRYPHEEAGQVPVAFVKGIQTLDYDIVTYDYDQSDAKIHTEKGDVNGMILDLDSHLEAEEVPESQDASSSHEEFESLTNIPHQSSTKNVPILEPKLPRKQLPERLTREMLSGMPRSVTPQFIWRNTSTPSVFETEIPVSFVYCPFYIL</sequence>
<organism evidence="2 3">
    <name type="scientific">Cinchona calisaya</name>
    <dbReference type="NCBI Taxonomy" id="153742"/>
    <lineage>
        <taxon>Eukaryota</taxon>
        <taxon>Viridiplantae</taxon>
        <taxon>Streptophyta</taxon>
        <taxon>Embryophyta</taxon>
        <taxon>Tracheophyta</taxon>
        <taxon>Spermatophyta</taxon>
        <taxon>Magnoliopsida</taxon>
        <taxon>eudicotyledons</taxon>
        <taxon>Gunneridae</taxon>
        <taxon>Pentapetalae</taxon>
        <taxon>asterids</taxon>
        <taxon>lamiids</taxon>
        <taxon>Gentianales</taxon>
        <taxon>Rubiaceae</taxon>
        <taxon>Cinchonoideae</taxon>
        <taxon>Cinchoneae</taxon>
        <taxon>Cinchona</taxon>
    </lineage>
</organism>
<comment type="caution">
    <text evidence="2">The sequence shown here is derived from an EMBL/GenBank/DDBJ whole genome shotgun (WGS) entry which is preliminary data.</text>
</comment>
<keyword evidence="3" id="KW-1185">Reference proteome</keyword>
<gene>
    <name evidence="2" type="ORF">ACH5RR_035494</name>
</gene>
<evidence type="ECO:0000313" key="3">
    <source>
        <dbReference type="Proteomes" id="UP001630127"/>
    </source>
</evidence>
<protein>
    <submittedName>
        <fullName evidence="2">Uncharacterized protein</fullName>
    </submittedName>
</protein>
<accession>A0ABD2Y4D2</accession>
<feature type="region of interest" description="Disordered" evidence="1">
    <location>
        <begin position="75"/>
        <end position="104"/>
    </location>
</feature>
<name>A0ABD2Y4D2_9GENT</name>
<proteinExistence type="predicted"/>
<evidence type="ECO:0000256" key="1">
    <source>
        <dbReference type="SAM" id="MobiDB-lite"/>
    </source>
</evidence>
<reference evidence="2 3" key="1">
    <citation type="submission" date="2024-11" db="EMBL/GenBank/DDBJ databases">
        <title>A near-complete genome assembly of Cinchona calisaya.</title>
        <authorList>
            <person name="Lian D.C."/>
            <person name="Zhao X.W."/>
            <person name="Wei L."/>
        </authorList>
    </citation>
    <scope>NUCLEOTIDE SEQUENCE [LARGE SCALE GENOMIC DNA]</scope>
    <source>
        <tissue evidence="2">Nenye</tissue>
    </source>
</reference>
<dbReference type="EMBL" id="JBJUIK010000015">
    <property type="protein sequence ID" value="KAL3501045.1"/>
    <property type="molecule type" value="Genomic_DNA"/>
</dbReference>